<organism evidence="5 6">
    <name type="scientific">candidate division TA06 bacterium B3_TA06</name>
    <dbReference type="NCBI Taxonomy" id="2012487"/>
    <lineage>
        <taxon>Bacteria</taxon>
        <taxon>Bacteria division TA06</taxon>
    </lineage>
</organism>
<dbReference type="PANTHER" id="PTHR46652">
    <property type="entry name" value="LEUCINE-RICH REPEAT AND IQ DOMAIN-CONTAINING PROTEIN 1-RELATED"/>
    <property type="match status" value="1"/>
</dbReference>
<accession>A0A532UY40</accession>
<dbReference type="Pfam" id="PF23598">
    <property type="entry name" value="LRR_14"/>
    <property type="match status" value="1"/>
</dbReference>
<evidence type="ECO:0000256" key="3">
    <source>
        <dbReference type="SAM" id="SignalP"/>
    </source>
</evidence>
<comment type="caution">
    <text evidence="5">The sequence shown here is derived from an EMBL/GenBank/DDBJ whole genome shotgun (WGS) entry which is preliminary data.</text>
</comment>
<sequence length="342" mass="38323">MKKRSILKLAAVLYLTALAVSCNKEAEQLTYEGAGIEVEEPRWLIITYEGVYMEKIDVTDLEPGEDFVWIGYGTCEYPWQGEDSINLEEPTNGLVFANGKAVQAYLRYVDLEEIPDIETILSVSGDRRHLSLLKRFPNLVAVNLFGSDLCDTDLVHLASLTNLRKLDLWETQITDAGLKHLAGLRDLRWLNLSSTEITDSGFAQLAGLTKLRYLWLAGTGITNKSLTYISSFVNLRDLNLGGTRITNKGVKQLCGLTNLRKLGLNATWITDGALRQIAQLHNLRQLSLACTIITDRGLRYLTPLKNLEWLWIPMTFVTPWGVKRLEKALPDCHVSTIAAVSN</sequence>
<dbReference type="InterPro" id="IPR032675">
    <property type="entry name" value="LRR_dom_sf"/>
</dbReference>
<dbReference type="Proteomes" id="UP000317778">
    <property type="component" value="Unassembled WGS sequence"/>
</dbReference>
<keyword evidence="3" id="KW-0732">Signal</keyword>
<feature type="signal peptide" evidence="3">
    <location>
        <begin position="1"/>
        <end position="19"/>
    </location>
</feature>
<dbReference type="SMART" id="SM00368">
    <property type="entry name" value="LRR_RI"/>
    <property type="match status" value="4"/>
</dbReference>
<dbReference type="InterPro" id="IPR055414">
    <property type="entry name" value="LRR_R13L4/SHOC2-like"/>
</dbReference>
<keyword evidence="1" id="KW-0433">Leucine-rich repeat</keyword>
<protein>
    <recommendedName>
        <fullName evidence="4">Disease resistance R13L4/SHOC-2-like LRR domain-containing protein</fullName>
    </recommendedName>
</protein>
<evidence type="ECO:0000313" key="6">
    <source>
        <dbReference type="Proteomes" id="UP000317778"/>
    </source>
</evidence>
<gene>
    <name evidence="5" type="ORF">CEE36_10080</name>
</gene>
<dbReference type="EMBL" id="NJBO01000022">
    <property type="protein sequence ID" value="TKJ39870.1"/>
    <property type="molecule type" value="Genomic_DNA"/>
</dbReference>
<feature type="domain" description="Disease resistance R13L4/SHOC-2-like LRR" evidence="4">
    <location>
        <begin position="128"/>
        <end position="313"/>
    </location>
</feature>
<dbReference type="PROSITE" id="PS51257">
    <property type="entry name" value="PROKAR_LIPOPROTEIN"/>
    <property type="match status" value="1"/>
</dbReference>
<proteinExistence type="predicted"/>
<dbReference type="PANTHER" id="PTHR46652:SF3">
    <property type="entry name" value="LEUCINE-RICH REPEAT-CONTAINING PROTEIN 9"/>
    <property type="match status" value="1"/>
</dbReference>
<evidence type="ECO:0000259" key="4">
    <source>
        <dbReference type="Pfam" id="PF23598"/>
    </source>
</evidence>
<dbReference type="InterPro" id="IPR050836">
    <property type="entry name" value="SDS22/Internalin_LRR"/>
</dbReference>
<dbReference type="InterPro" id="IPR006553">
    <property type="entry name" value="Leu-rich_rpt_Cys-con_subtyp"/>
</dbReference>
<evidence type="ECO:0000256" key="2">
    <source>
        <dbReference type="ARBA" id="ARBA00022737"/>
    </source>
</evidence>
<dbReference type="AlphaFoldDB" id="A0A532UY40"/>
<keyword evidence="2" id="KW-0677">Repeat</keyword>
<name>A0A532UY40_UNCT6</name>
<evidence type="ECO:0000313" key="5">
    <source>
        <dbReference type="EMBL" id="TKJ39870.1"/>
    </source>
</evidence>
<dbReference type="Gene3D" id="3.80.10.10">
    <property type="entry name" value="Ribonuclease Inhibitor"/>
    <property type="match status" value="2"/>
</dbReference>
<dbReference type="SMART" id="SM00367">
    <property type="entry name" value="LRR_CC"/>
    <property type="match status" value="4"/>
</dbReference>
<reference evidence="5 6" key="1">
    <citation type="submission" date="2017-06" db="EMBL/GenBank/DDBJ databases">
        <title>Novel microbial phyla capable of carbon fixation and sulfur reduction in deep-sea sediments.</title>
        <authorList>
            <person name="Huang J."/>
            <person name="Baker B."/>
            <person name="Wang Y."/>
        </authorList>
    </citation>
    <scope>NUCLEOTIDE SEQUENCE [LARGE SCALE GENOMIC DNA]</scope>
    <source>
        <strain evidence="5">B3_TA06</strain>
    </source>
</reference>
<feature type="chain" id="PRO_5021835142" description="Disease resistance R13L4/SHOC-2-like LRR domain-containing protein" evidence="3">
    <location>
        <begin position="20"/>
        <end position="342"/>
    </location>
</feature>
<evidence type="ECO:0000256" key="1">
    <source>
        <dbReference type="ARBA" id="ARBA00022614"/>
    </source>
</evidence>
<dbReference type="SUPFAM" id="SSF52047">
    <property type="entry name" value="RNI-like"/>
    <property type="match status" value="1"/>
</dbReference>